<dbReference type="Proteomes" id="UP000028713">
    <property type="component" value="Unassembled WGS sequence"/>
</dbReference>
<dbReference type="EMBL" id="JPRP01000004">
    <property type="protein sequence ID" value="KFE97833.1"/>
    <property type="molecule type" value="Genomic_DNA"/>
</dbReference>
<dbReference type="InterPro" id="IPR056395">
    <property type="entry name" value="WH_AprA"/>
</dbReference>
<evidence type="ECO:0000313" key="4">
    <source>
        <dbReference type="EMBL" id="KFE97833.1"/>
    </source>
</evidence>
<feature type="domain" description="AprA-like MT2-like" evidence="1">
    <location>
        <begin position="265"/>
        <end position="529"/>
    </location>
</feature>
<dbReference type="Gene3D" id="3.40.50.150">
    <property type="entry name" value="Vaccinia Virus protein VP39"/>
    <property type="match status" value="1"/>
</dbReference>
<dbReference type="Pfam" id="PF23589">
    <property type="entry name" value="WHD_AprA"/>
    <property type="match status" value="1"/>
</dbReference>
<dbReference type="Pfam" id="PF23526">
    <property type="entry name" value="AprA_N"/>
    <property type="match status" value="1"/>
</dbReference>
<reference evidence="4 5" key="1">
    <citation type="submission" date="2014-07" db="EMBL/GenBank/DDBJ databases">
        <title>Genome of Chryseobacterium formosense LMG 24722.</title>
        <authorList>
            <person name="Pipes S.E."/>
            <person name="Stropko S.J."/>
            <person name="Newman J.D."/>
        </authorList>
    </citation>
    <scope>NUCLEOTIDE SEQUENCE [LARGE SCALE GENOMIC DNA]</scope>
    <source>
        <strain evidence="4 5">LMG 24722</strain>
    </source>
</reference>
<evidence type="ECO:0000259" key="2">
    <source>
        <dbReference type="Pfam" id="PF23526"/>
    </source>
</evidence>
<evidence type="ECO:0000313" key="5">
    <source>
        <dbReference type="Proteomes" id="UP000028713"/>
    </source>
</evidence>
<dbReference type="InterPro" id="IPR056393">
    <property type="entry name" value="AprA-like_MT2"/>
</dbReference>
<dbReference type="InterPro" id="IPR056394">
    <property type="entry name" value="AprA-like_N"/>
</dbReference>
<keyword evidence="5" id="KW-1185">Reference proteome</keyword>
<evidence type="ECO:0000259" key="1">
    <source>
        <dbReference type="Pfam" id="PF23525"/>
    </source>
</evidence>
<name>A0A085Z070_9FLAO</name>
<dbReference type="eggNOG" id="COG0286">
    <property type="taxonomic scope" value="Bacteria"/>
</dbReference>
<evidence type="ECO:0000259" key="3">
    <source>
        <dbReference type="Pfam" id="PF23589"/>
    </source>
</evidence>
<sequence length="533" mass="60842">MDKEILRSEIFRHLDGVVTAPIVASLLKKEIITFIIQREEVILSELSENFKANEGYLNVAIRTLASQDFLNYEVDNENDVITISANEKTQFLQKYGLLYLKVISFLKLSTDIKNQINEATFIEEFKQLSSTLKDNFGIHLSDSADEKDVQIQILKHIEGSIISPVIVYLGMTGMFHKYFMETSFQAAEFHKNSENFEVILDFMTHLGWFKKSNDNYKFTETGIYFAKRAASYGVTVSYLPLLNKMDELLFGNASKIREIAEGEDEIHVDRAMNVWGSGGSHANYFKVANDFIIQIFNQPIHLQPKGVLDMGCGNGAFIQHIFETIERHTLRGKMLEEHPLFLVGADYNQAALKVTRANLINNDIWAKVIWGDIGNPQQLAEDLKENYEIDLSDLLNIRTFLDHNRVWKTPENNHPQRISTSTGAFAYRGKRLSNDLVEESLKEHLELWLPYIQKNGLLIIELHALDSKLTAKNLGKTPATAYEATHGFSDQYILEVEVFKKICIEAGLKTDKDLFRKFPNSELATVSINLLKN</sequence>
<dbReference type="STRING" id="236814.IX39_18940"/>
<gene>
    <name evidence="4" type="ORF">IX39_18940</name>
</gene>
<dbReference type="RefSeq" id="WP_034679223.1">
    <property type="nucleotide sequence ID" value="NZ_FPAP01000005.1"/>
</dbReference>
<feature type="domain" description="AprA-like N-terminal" evidence="2">
    <location>
        <begin position="6"/>
        <end position="72"/>
    </location>
</feature>
<protein>
    <submittedName>
        <fullName evidence="4">Polyketide synthase</fullName>
    </submittedName>
</protein>
<accession>A0A085Z070</accession>
<dbReference type="SUPFAM" id="SSF53335">
    <property type="entry name" value="S-adenosyl-L-methionine-dependent methyltransferases"/>
    <property type="match status" value="1"/>
</dbReference>
<dbReference type="Pfam" id="PF23525">
    <property type="entry name" value="Methyltransf_36"/>
    <property type="match status" value="1"/>
</dbReference>
<dbReference type="AlphaFoldDB" id="A0A085Z070"/>
<organism evidence="4 5">
    <name type="scientific">Chryseobacterium formosense</name>
    <dbReference type="NCBI Taxonomy" id="236814"/>
    <lineage>
        <taxon>Bacteria</taxon>
        <taxon>Pseudomonadati</taxon>
        <taxon>Bacteroidota</taxon>
        <taxon>Flavobacteriia</taxon>
        <taxon>Flavobacteriales</taxon>
        <taxon>Weeksellaceae</taxon>
        <taxon>Chryseobacterium group</taxon>
        <taxon>Chryseobacterium</taxon>
    </lineage>
</organism>
<comment type="caution">
    <text evidence="4">The sequence shown here is derived from an EMBL/GenBank/DDBJ whole genome shotgun (WGS) entry which is preliminary data.</text>
</comment>
<dbReference type="OrthoDB" id="844312at2"/>
<proteinExistence type="predicted"/>
<dbReference type="InterPro" id="IPR029063">
    <property type="entry name" value="SAM-dependent_MTases_sf"/>
</dbReference>
<feature type="domain" description="AprA winged helix" evidence="3">
    <location>
        <begin position="158"/>
        <end position="252"/>
    </location>
</feature>